<evidence type="ECO:0000313" key="3">
    <source>
        <dbReference type="Proteomes" id="UP001046870"/>
    </source>
</evidence>
<dbReference type="AlphaFoldDB" id="A0A9D3PRC2"/>
<keyword evidence="3" id="KW-1185">Reference proteome</keyword>
<gene>
    <name evidence="2" type="ORF">MATL_G00170910</name>
</gene>
<dbReference type="EMBL" id="JAFDVH010000014">
    <property type="protein sequence ID" value="KAG7464932.1"/>
    <property type="molecule type" value="Genomic_DNA"/>
</dbReference>
<evidence type="ECO:0000313" key="2">
    <source>
        <dbReference type="EMBL" id="KAG7464932.1"/>
    </source>
</evidence>
<dbReference type="OrthoDB" id="10380810at2759"/>
<comment type="caution">
    <text evidence="2">The sequence shown here is derived from an EMBL/GenBank/DDBJ whole genome shotgun (WGS) entry which is preliminary data.</text>
</comment>
<accession>A0A9D3PRC2</accession>
<feature type="region of interest" description="Disordered" evidence="1">
    <location>
        <begin position="1"/>
        <end position="24"/>
    </location>
</feature>
<proteinExistence type="predicted"/>
<name>A0A9D3PRC2_MEGAT</name>
<feature type="compositionally biased region" description="Basic and acidic residues" evidence="1">
    <location>
        <begin position="14"/>
        <end position="23"/>
    </location>
</feature>
<protein>
    <submittedName>
        <fullName evidence="2">Uncharacterized protein</fullName>
    </submittedName>
</protein>
<organism evidence="2 3">
    <name type="scientific">Megalops atlanticus</name>
    <name type="common">Tarpon</name>
    <name type="synonym">Clupea gigantea</name>
    <dbReference type="NCBI Taxonomy" id="7932"/>
    <lineage>
        <taxon>Eukaryota</taxon>
        <taxon>Metazoa</taxon>
        <taxon>Chordata</taxon>
        <taxon>Craniata</taxon>
        <taxon>Vertebrata</taxon>
        <taxon>Euteleostomi</taxon>
        <taxon>Actinopterygii</taxon>
        <taxon>Neopterygii</taxon>
        <taxon>Teleostei</taxon>
        <taxon>Elopiformes</taxon>
        <taxon>Megalopidae</taxon>
        <taxon>Megalops</taxon>
    </lineage>
</organism>
<dbReference type="Proteomes" id="UP001046870">
    <property type="component" value="Chromosome 14"/>
</dbReference>
<sequence>MSPPPSRAVSEEPDWSRPGKESSRIQNVQAAVSLPCEKIAKQFATKQRKDKTFQGRRREFENRLLFYKTHKKKTLFLINVFD</sequence>
<evidence type="ECO:0000256" key="1">
    <source>
        <dbReference type="SAM" id="MobiDB-lite"/>
    </source>
</evidence>
<reference evidence="2" key="1">
    <citation type="submission" date="2021-01" db="EMBL/GenBank/DDBJ databases">
        <authorList>
            <person name="Zahm M."/>
            <person name="Roques C."/>
            <person name="Cabau C."/>
            <person name="Klopp C."/>
            <person name="Donnadieu C."/>
            <person name="Jouanno E."/>
            <person name="Lampietro C."/>
            <person name="Louis A."/>
            <person name="Herpin A."/>
            <person name="Echchiki A."/>
            <person name="Berthelot C."/>
            <person name="Parey E."/>
            <person name="Roest-Crollius H."/>
            <person name="Braasch I."/>
            <person name="Postlethwait J."/>
            <person name="Bobe J."/>
            <person name="Montfort J."/>
            <person name="Bouchez O."/>
            <person name="Begum T."/>
            <person name="Mejri S."/>
            <person name="Adams A."/>
            <person name="Chen W.-J."/>
            <person name="Guiguen Y."/>
        </authorList>
    </citation>
    <scope>NUCLEOTIDE SEQUENCE</scope>
    <source>
        <strain evidence="2">YG-15Mar2019-1</strain>
        <tissue evidence="2">Brain</tissue>
    </source>
</reference>